<dbReference type="OrthoDB" id="273392at2"/>
<dbReference type="EMBL" id="CP036274">
    <property type="protein sequence ID" value="QDU31854.1"/>
    <property type="molecule type" value="Genomic_DNA"/>
</dbReference>
<evidence type="ECO:0000256" key="2">
    <source>
        <dbReference type="ARBA" id="ARBA00022741"/>
    </source>
</evidence>
<evidence type="ECO:0000259" key="5">
    <source>
        <dbReference type="PROSITE" id="PS50893"/>
    </source>
</evidence>
<dbReference type="GO" id="GO:0022857">
    <property type="term" value="F:transmembrane transporter activity"/>
    <property type="evidence" value="ECO:0007669"/>
    <property type="project" value="TreeGrafter"/>
</dbReference>
<keyword evidence="1" id="KW-0813">Transport</keyword>
<dbReference type="GO" id="GO:0005524">
    <property type="term" value="F:ATP binding"/>
    <property type="evidence" value="ECO:0007669"/>
    <property type="project" value="UniProtKB-KW"/>
</dbReference>
<dbReference type="KEGG" id="aagg:ETAA8_70150"/>
<dbReference type="SMART" id="SM00382">
    <property type="entry name" value="AAA"/>
    <property type="match status" value="1"/>
</dbReference>
<evidence type="ECO:0000313" key="7">
    <source>
        <dbReference type="Proteomes" id="UP000315017"/>
    </source>
</evidence>
<evidence type="ECO:0000256" key="3">
    <source>
        <dbReference type="ARBA" id="ARBA00022840"/>
    </source>
</evidence>
<dbReference type="CDD" id="cd03255">
    <property type="entry name" value="ABC_MJ0796_LolCDE_FtsE"/>
    <property type="match status" value="1"/>
</dbReference>
<keyword evidence="2" id="KW-0547">Nucleotide-binding</keyword>
<dbReference type="InterPro" id="IPR017911">
    <property type="entry name" value="MacB-like_ATP-bd"/>
</dbReference>
<dbReference type="InterPro" id="IPR015854">
    <property type="entry name" value="ABC_transpr_LolD-like"/>
</dbReference>
<gene>
    <name evidence="6" type="primary">macB_7</name>
    <name evidence="6" type="ORF">ETAA8_70150</name>
</gene>
<evidence type="ECO:0000256" key="4">
    <source>
        <dbReference type="ARBA" id="ARBA00038388"/>
    </source>
</evidence>
<dbReference type="SUPFAM" id="SSF52540">
    <property type="entry name" value="P-loop containing nucleoside triphosphate hydrolases"/>
    <property type="match status" value="1"/>
</dbReference>
<keyword evidence="3 6" id="KW-0067">ATP-binding</keyword>
<dbReference type="PANTHER" id="PTHR24220:SF86">
    <property type="entry name" value="ABC TRANSPORTER ABCH.1"/>
    <property type="match status" value="1"/>
</dbReference>
<evidence type="ECO:0000313" key="6">
    <source>
        <dbReference type="EMBL" id="QDU31854.1"/>
    </source>
</evidence>
<dbReference type="Gene3D" id="3.40.50.300">
    <property type="entry name" value="P-loop containing nucleotide triphosphate hydrolases"/>
    <property type="match status" value="1"/>
</dbReference>
<dbReference type="RefSeq" id="WP_145099702.1">
    <property type="nucleotide sequence ID" value="NZ_CP036274.1"/>
</dbReference>
<dbReference type="GO" id="GO:0005886">
    <property type="term" value="C:plasma membrane"/>
    <property type="evidence" value="ECO:0007669"/>
    <property type="project" value="TreeGrafter"/>
</dbReference>
<evidence type="ECO:0000256" key="1">
    <source>
        <dbReference type="ARBA" id="ARBA00022448"/>
    </source>
</evidence>
<proteinExistence type="inferred from homology"/>
<protein>
    <submittedName>
        <fullName evidence="6">Macrolide export ATP-binding/permease protein MacB</fullName>
        <ecNumber evidence="6">3.6.3.-</ecNumber>
    </submittedName>
</protein>
<keyword evidence="7" id="KW-1185">Reference proteome</keyword>
<dbReference type="InterPro" id="IPR027417">
    <property type="entry name" value="P-loop_NTPase"/>
</dbReference>
<dbReference type="PROSITE" id="PS50893">
    <property type="entry name" value="ABC_TRANSPORTER_2"/>
    <property type="match status" value="1"/>
</dbReference>
<accession>A0A517YNP9</accession>
<dbReference type="InterPro" id="IPR003593">
    <property type="entry name" value="AAA+_ATPase"/>
</dbReference>
<organism evidence="6 7">
    <name type="scientific">Anatilimnocola aggregata</name>
    <dbReference type="NCBI Taxonomy" id="2528021"/>
    <lineage>
        <taxon>Bacteria</taxon>
        <taxon>Pseudomonadati</taxon>
        <taxon>Planctomycetota</taxon>
        <taxon>Planctomycetia</taxon>
        <taxon>Pirellulales</taxon>
        <taxon>Pirellulaceae</taxon>
        <taxon>Anatilimnocola</taxon>
    </lineage>
</organism>
<keyword evidence="6" id="KW-0378">Hydrolase</keyword>
<dbReference type="PROSITE" id="PS00211">
    <property type="entry name" value="ABC_TRANSPORTER_1"/>
    <property type="match status" value="1"/>
</dbReference>
<dbReference type="EC" id="3.6.3.-" evidence="6"/>
<name>A0A517YNP9_9BACT</name>
<dbReference type="Pfam" id="PF00005">
    <property type="entry name" value="ABC_tran"/>
    <property type="match status" value="1"/>
</dbReference>
<dbReference type="Proteomes" id="UP000315017">
    <property type="component" value="Chromosome"/>
</dbReference>
<reference evidence="6 7" key="1">
    <citation type="submission" date="2019-02" db="EMBL/GenBank/DDBJ databases">
        <title>Deep-cultivation of Planctomycetes and their phenomic and genomic characterization uncovers novel biology.</title>
        <authorList>
            <person name="Wiegand S."/>
            <person name="Jogler M."/>
            <person name="Boedeker C."/>
            <person name="Pinto D."/>
            <person name="Vollmers J."/>
            <person name="Rivas-Marin E."/>
            <person name="Kohn T."/>
            <person name="Peeters S.H."/>
            <person name="Heuer A."/>
            <person name="Rast P."/>
            <person name="Oberbeckmann S."/>
            <person name="Bunk B."/>
            <person name="Jeske O."/>
            <person name="Meyerdierks A."/>
            <person name="Storesund J.E."/>
            <person name="Kallscheuer N."/>
            <person name="Luecker S."/>
            <person name="Lage O.M."/>
            <person name="Pohl T."/>
            <person name="Merkel B.J."/>
            <person name="Hornburger P."/>
            <person name="Mueller R.-W."/>
            <person name="Bruemmer F."/>
            <person name="Labrenz M."/>
            <person name="Spormann A.M."/>
            <person name="Op den Camp H."/>
            <person name="Overmann J."/>
            <person name="Amann R."/>
            <person name="Jetten M.S.M."/>
            <person name="Mascher T."/>
            <person name="Medema M.H."/>
            <person name="Devos D.P."/>
            <person name="Kaster A.-K."/>
            <person name="Ovreas L."/>
            <person name="Rohde M."/>
            <person name="Galperin M.Y."/>
            <person name="Jogler C."/>
        </authorList>
    </citation>
    <scope>NUCLEOTIDE SEQUENCE [LARGE SCALE GENOMIC DNA]</scope>
    <source>
        <strain evidence="6 7">ETA_A8</strain>
    </source>
</reference>
<feature type="domain" description="ABC transporter" evidence="5">
    <location>
        <begin position="4"/>
        <end position="243"/>
    </location>
</feature>
<dbReference type="PANTHER" id="PTHR24220">
    <property type="entry name" value="IMPORT ATP-BINDING PROTEIN"/>
    <property type="match status" value="1"/>
</dbReference>
<dbReference type="InterPro" id="IPR003439">
    <property type="entry name" value="ABC_transporter-like_ATP-bd"/>
</dbReference>
<dbReference type="GO" id="GO:0098796">
    <property type="term" value="C:membrane protein complex"/>
    <property type="evidence" value="ECO:0007669"/>
    <property type="project" value="UniProtKB-ARBA"/>
</dbReference>
<dbReference type="GO" id="GO:0016887">
    <property type="term" value="F:ATP hydrolysis activity"/>
    <property type="evidence" value="ECO:0007669"/>
    <property type="project" value="InterPro"/>
</dbReference>
<dbReference type="AlphaFoldDB" id="A0A517YNP9"/>
<comment type="similarity">
    <text evidence="4">Belongs to the ABC transporter superfamily. Macrolide exporter (TC 3.A.1.122) family.</text>
</comment>
<sequence length="243" mass="26268">MAVLETRQVTKVYGEGDAKVEALRGVDLQVAEGEMLAIMGRSGSGKSTLLTLLGGVDVPTGGQVLLEGKDLSAMTDDQRTLIRRQRIGFVFQAFNLLPIFTAEENVSLPLELDGMPAAKARAKAAEKLELVGMGKRRDHIPGKLSGGEQQRVAIARALAIEPAILLADEPTGNLDSANGEKVTAMLRRLVEEHHQTIVIVTHDPLVAAQADRVIYLADGLVDREEINRPKQPAALPRMEASRR</sequence>
<dbReference type="InterPro" id="IPR017871">
    <property type="entry name" value="ABC_transporter-like_CS"/>
</dbReference>
<dbReference type="FunFam" id="3.40.50.300:FF:000032">
    <property type="entry name" value="Export ABC transporter ATP-binding protein"/>
    <property type="match status" value="1"/>
</dbReference>